<dbReference type="OrthoDB" id="3995551at2759"/>
<accession>A0A4T0X028</accession>
<comment type="catalytic activity">
    <reaction evidence="10">
        <text>an adenosine in mRNA + S-adenosyl-L-methionine = an N(6)-methyladenosine in mRNA + S-adenosyl-L-homocysteine + H(+)</text>
        <dbReference type="Rhea" id="RHEA:55584"/>
        <dbReference type="Rhea" id="RHEA-COMP:12414"/>
        <dbReference type="Rhea" id="RHEA-COMP:12417"/>
        <dbReference type="ChEBI" id="CHEBI:15378"/>
        <dbReference type="ChEBI" id="CHEBI:57856"/>
        <dbReference type="ChEBI" id="CHEBI:59789"/>
        <dbReference type="ChEBI" id="CHEBI:74411"/>
        <dbReference type="ChEBI" id="CHEBI:74449"/>
        <dbReference type="EC" id="2.1.1.348"/>
    </reaction>
</comment>
<dbReference type="Gene3D" id="4.10.95.10">
    <property type="entry name" value="Cytochrome c oxidase, subunit VIa"/>
    <property type="match status" value="1"/>
</dbReference>
<sequence>MDRKGLEVAKFLLDWHYLLTEPPLDGSITEIYFCFVCSVYSKGKDKVSWLQFMKYLRIIAKLCDENTLVCVPKNALYQHYEDPFRCFDRITYINRLSLALLLRASSNLNYTFPSPPSSSGNSKSRSISPMNTDPNCSTSTNDDTSHFKVLDEIEFEYKRKPLSDLSNVEIPSTKSERLSYLLKLIDGEKPNVSDNDVYPIKIVTNKKLVPKDINDTYTLTTRSNRLEQLDYLLNTPCSSHDLQRERAKLRTPRHTFYDCCEDNDHASLLATMTSFDKNTSYCKLNEDKLKRLLYENGPSSNLNKEKLHQRYVQLQKCVETKLHFIPIIQAQTDFKLGDCSYLDTCHKMSSCRYIHYGQLMPLKKKEAENDEMYKIYENIRISDFTRGESVCAYLKPELPAQWINCDLMKIDFDVFGNDYGIVIADPSWTIHMNLNYSSLKDDELLSLRMDKLQKEGLFLLWVTGRTIETGREFLSSWGYKVTNQITWIKTSQLIRTISTGRTGHWLNHSKEHLLVGMKGDNIKWLNKGIDSQILISSTRETSRKPDEIYGIVERMCSPGVRKLEIFGRQHNTRSGWLTVGNQLDGVHLVETSLRERTVARNQAKVLGRRFQSNLEKPAYTPNPEKGAEFKKHLEAIEHHAQGSSSNWKKVSALIAGPAILLTAVNTWFVEKEHAEHRAHNKHLSDDEWPVPKYPYLNVRRVDFFWGDGDKTLFWNPDCNRHIR</sequence>
<comment type="subcellular location">
    <subcellularLocation>
        <location evidence="1">Mitochondrion inner membrane</location>
    </subcellularLocation>
</comment>
<dbReference type="InterPro" id="IPR029063">
    <property type="entry name" value="SAM-dependent_MTases_sf"/>
</dbReference>
<evidence type="ECO:0000256" key="8">
    <source>
        <dbReference type="ARBA" id="ARBA00023128"/>
    </source>
</evidence>
<evidence type="ECO:0000256" key="3">
    <source>
        <dbReference type="ARBA" id="ARBA00022603"/>
    </source>
</evidence>
<dbReference type="EC" id="2.1.1.348" evidence="2"/>
<dbReference type="GO" id="GO:0001734">
    <property type="term" value="F:mRNA m(6)A methyltransferase activity"/>
    <property type="evidence" value="ECO:0007669"/>
    <property type="project" value="UniProtKB-EC"/>
</dbReference>
<proteinExistence type="inferred from homology"/>
<keyword evidence="4" id="KW-0808">Transferase</keyword>
<evidence type="ECO:0000256" key="1">
    <source>
        <dbReference type="ARBA" id="ARBA00004273"/>
    </source>
</evidence>
<evidence type="ECO:0000256" key="5">
    <source>
        <dbReference type="ARBA" id="ARBA00022691"/>
    </source>
</evidence>
<dbReference type="PANTHER" id="PTHR12829">
    <property type="entry name" value="N6-ADENOSINE-METHYLTRANSFERASE"/>
    <property type="match status" value="1"/>
</dbReference>
<dbReference type="GO" id="GO:0036396">
    <property type="term" value="C:RNA N6-methyladenosine methyltransferase complex"/>
    <property type="evidence" value="ECO:0007669"/>
    <property type="project" value="TreeGrafter"/>
</dbReference>
<keyword evidence="14" id="KW-1185">Reference proteome</keyword>
<dbReference type="InterPro" id="IPR036418">
    <property type="entry name" value="Cyt_c_oxidase_su6a_sf"/>
</dbReference>
<feature type="compositionally biased region" description="Polar residues" evidence="12">
    <location>
        <begin position="130"/>
        <end position="142"/>
    </location>
</feature>
<evidence type="ECO:0000256" key="6">
    <source>
        <dbReference type="ARBA" id="ARBA00022792"/>
    </source>
</evidence>
<dbReference type="Pfam" id="PF05063">
    <property type="entry name" value="MT-A70"/>
    <property type="match status" value="1"/>
</dbReference>
<dbReference type="GO" id="GO:0005743">
    <property type="term" value="C:mitochondrial inner membrane"/>
    <property type="evidence" value="ECO:0007669"/>
    <property type="project" value="UniProtKB-SubCell"/>
</dbReference>
<protein>
    <recommendedName>
        <fullName evidence="2">mRNA m(6)A methyltransferase</fullName>
        <ecNumber evidence="2">2.1.1.348</ecNumber>
    </recommendedName>
</protein>
<dbReference type="SUPFAM" id="SSF53335">
    <property type="entry name" value="S-adenosyl-L-methionine-dependent methyltransferases"/>
    <property type="match status" value="1"/>
</dbReference>
<dbReference type="Pfam" id="PF02046">
    <property type="entry name" value="COX6A"/>
    <property type="match status" value="1"/>
</dbReference>
<dbReference type="Proteomes" id="UP000307173">
    <property type="component" value="Unassembled WGS sequence"/>
</dbReference>
<dbReference type="InterPro" id="IPR007757">
    <property type="entry name" value="MT-A70-like"/>
</dbReference>
<keyword evidence="8" id="KW-0496">Mitochondrion</keyword>
<evidence type="ECO:0000313" key="14">
    <source>
        <dbReference type="Proteomes" id="UP000307173"/>
    </source>
</evidence>
<evidence type="ECO:0000256" key="12">
    <source>
        <dbReference type="SAM" id="MobiDB-lite"/>
    </source>
</evidence>
<dbReference type="EMBL" id="SELW01000475">
    <property type="protein sequence ID" value="TID25577.1"/>
    <property type="molecule type" value="Genomic_DNA"/>
</dbReference>
<evidence type="ECO:0000256" key="9">
    <source>
        <dbReference type="ARBA" id="ARBA00023136"/>
    </source>
</evidence>
<evidence type="ECO:0000256" key="2">
    <source>
        <dbReference type="ARBA" id="ARBA00012160"/>
    </source>
</evidence>
<keyword evidence="5" id="KW-0949">S-adenosyl-L-methionine</keyword>
<dbReference type="GO" id="GO:0005634">
    <property type="term" value="C:nucleus"/>
    <property type="evidence" value="ECO:0007669"/>
    <property type="project" value="TreeGrafter"/>
</dbReference>
<dbReference type="InterPro" id="IPR001349">
    <property type="entry name" value="Cyt_c_oxidase_su6a"/>
</dbReference>
<name>A0A4T0X028_9ASCO</name>
<dbReference type="AlphaFoldDB" id="A0A4T0X028"/>
<evidence type="ECO:0000256" key="11">
    <source>
        <dbReference type="PROSITE-ProRule" id="PRU00489"/>
    </source>
</evidence>
<keyword evidence="3" id="KW-0489">Methyltransferase</keyword>
<dbReference type="STRING" id="52247.A0A4T0X028"/>
<evidence type="ECO:0000256" key="4">
    <source>
        <dbReference type="ARBA" id="ARBA00022679"/>
    </source>
</evidence>
<dbReference type="PANTHER" id="PTHR12829:SF7">
    <property type="entry name" value="N6-ADENOSINE-METHYLTRANSFERASE CATALYTIC SUBUNIT"/>
    <property type="match status" value="1"/>
</dbReference>
<feature type="compositionally biased region" description="Low complexity" evidence="12">
    <location>
        <begin position="117"/>
        <end position="129"/>
    </location>
</feature>
<keyword evidence="9" id="KW-0472">Membrane</keyword>
<evidence type="ECO:0000313" key="13">
    <source>
        <dbReference type="EMBL" id="TID25577.1"/>
    </source>
</evidence>
<comment type="similarity">
    <text evidence="11">Belongs to the MT-A70-like family.</text>
</comment>
<dbReference type="GO" id="GO:0032259">
    <property type="term" value="P:methylation"/>
    <property type="evidence" value="ECO:0007669"/>
    <property type="project" value="UniProtKB-KW"/>
</dbReference>
<organism evidence="13 14">
    <name type="scientific">Pichia inconspicua</name>
    <dbReference type="NCBI Taxonomy" id="52247"/>
    <lineage>
        <taxon>Eukaryota</taxon>
        <taxon>Fungi</taxon>
        <taxon>Dikarya</taxon>
        <taxon>Ascomycota</taxon>
        <taxon>Saccharomycotina</taxon>
        <taxon>Pichiomycetes</taxon>
        <taxon>Pichiales</taxon>
        <taxon>Pichiaceae</taxon>
        <taxon>Pichia</taxon>
    </lineage>
</organism>
<reference evidence="13 14" key="1">
    <citation type="journal article" date="2019" name="Front. Genet.">
        <title>Whole-Genome Sequencing of the Opportunistic Yeast Pathogen Candida inconspicua Uncovers Its Hybrid Origin.</title>
        <authorList>
            <person name="Mixao V."/>
            <person name="Hansen A.P."/>
            <person name="Saus E."/>
            <person name="Boekhout T."/>
            <person name="Lass-Florl C."/>
            <person name="Gabaldon T."/>
        </authorList>
    </citation>
    <scope>NUCLEOTIDE SEQUENCE [LARGE SCALE GENOMIC DNA]</scope>
    <source>
        <strain evidence="13 14">CBS 180</strain>
    </source>
</reference>
<evidence type="ECO:0000256" key="7">
    <source>
        <dbReference type="ARBA" id="ARBA00022946"/>
    </source>
</evidence>
<dbReference type="PROSITE" id="PS51143">
    <property type="entry name" value="MT_A70"/>
    <property type="match status" value="1"/>
</dbReference>
<keyword evidence="7" id="KW-0809">Transit peptide</keyword>
<dbReference type="SUPFAM" id="SSF81411">
    <property type="entry name" value="Mitochondrial cytochrome c oxidase subunit VIa"/>
    <property type="match status" value="1"/>
</dbReference>
<comment type="caution">
    <text evidence="13">The sequence shown here is derived from an EMBL/GenBank/DDBJ whole genome shotgun (WGS) entry which is preliminary data.</text>
</comment>
<feature type="region of interest" description="Disordered" evidence="12">
    <location>
        <begin position="113"/>
        <end position="143"/>
    </location>
</feature>
<keyword evidence="6" id="KW-0999">Mitochondrion inner membrane</keyword>
<evidence type="ECO:0000256" key="10">
    <source>
        <dbReference type="ARBA" id="ARBA00048957"/>
    </source>
</evidence>
<gene>
    <name evidence="13" type="ORF">CANINC_002877</name>
</gene>